<feature type="region of interest" description="Disordered" evidence="13">
    <location>
        <begin position="443"/>
        <end position="464"/>
    </location>
</feature>
<comment type="caution">
    <text evidence="14">The sequence shown here is derived from an EMBL/GenBank/DDBJ whole genome shotgun (WGS) entry which is preliminary data.</text>
</comment>
<feature type="binding site" description="axial binding residue" evidence="11">
    <location>
        <position position="477"/>
    </location>
    <ligand>
        <name>heme</name>
        <dbReference type="ChEBI" id="CHEBI:30413"/>
    </ligand>
    <ligandPart>
        <name>Fe</name>
        <dbReference type="ChEBI" id="CHEBI:18248"/>
    </ligandPart>
</feature>
<comment type="cofactor">
    <cofactor evidence="1 11">
        <name>heme</name>
        <dbReference type="ChEBI" id="CHEBI:30413"/>
    </cofactor>
</comment>
<protein>
    <recommendedName>
        <fullName evidence="16">Cytochrome P450</fullName>
    </recommendedName>
</protein>
<dbReference type="AlphaFoldDB" id="A0A367KR64"/>
<evidence type="ECO:0000313" key="15">
    <source>
        <dbReference type="Proteomes" id="UP000253551"/>
    </source>
</evidence>
<dbReference type="PANTHER" id="PTHR46206:SF5">
    <property type="entry name" value="P450, PUTATIVE (EUROFUNG)-RELATED"/>
    <property type="match status" value="1"/>
</dbReference>
<dbReference type="Pfam" id="PF00067">
    <property type="entry name" value="p450"/>
    <property type="match status" value="1"/>
</dbReference>
<dbReference type="InterPro" id="IPR036396">
    <property type="entry name" value="Cyt_P450_sf"/>
</dbReference>
<keyword evidence="9 12" id="KW-0503">Monooxygenase</keyword>
<dbReference type="InterPro" id="IPR001128">
    <property type="entry name" value="Cyt_P450"/>
</dbReference>
<evidence type="ECO:0000256" key="3">
    <source>
        <dbReference type="ARBA" id="ARBA00010617"/>
    </source>
</evidence>
<keyword evidence="4 11" id="KW-0349">Heme</keyword>
<evidence type="ECO:0000256" key="13">
    <source>
        <dbReference type="SAM" id="MobiDB-lite"/>
    </source>
</evidence>
<dbReference type="PRINTS" id="PR00465">
    <property type="entry name" value="EP450IV"/>
</dbReference>
<keyword evidence="6 11" id="KW-0479">Metal-binding</keyword>
<dbReference type="GO" id="GO:0016020">
    <property type="term" value="C:membrane"/>
    <property type="evidence" value="ECO:0007669"/>
    <property type="project" value="UniProtKB-SubCell"/>
</dbReference>
<evidence type="ECO:0000256" key="6">
    <source>
        <dbReference type="ARBA" id="ARBA00022723"/>
    </source>
</evidence>
<dbReference type="Gene3D" id="1.10.630.10">
    <property type="entry name" value="Cytochrome P450"/>
    <property type="match status" value="1"/>
</dbReference>
<comment type="subcellular location">
    <subcellularLocation>
        <location evidence="2">Membrane</location>
    </subcellularLocation>
</comment>
<evidence type="ECO:0000256" key="11">
    <source>
        <dbReference type="PIRSR" id="PIRSR602403-1"/>
    </source>
</evidence>
<evidence type="ECO:0000256" key="7">
    <source>
        <dbReference type="ARBA" id="ARBA00022989"/>
    </source>
</evidence>
<dbReference type="InterPro" id="IPR017972">
    <property type="entry name" value="Cyt_P450_CS"/>
</dbReference>
<evidence type="ECO:0000256" key="1">
    <source>
        <dbReference type="ARBA" id="ARBA00001971"/>
    </source>
</evidence>
<gene>
    <name evidence="14" type="ORF">CU098_006242</name>
</gene>
<keyword evidence="5" id="KW-0812">Transmembrane</keyword>
<organism evidence="14 15">
    <name type="scientific">Rhizopus stolonifer</name>
    <name type="common">Rhizopus nigricans</name>
    <dbReference type="NCBI Taxonomy" id="4846"/>
    <lineage>
        <taxon>Eukaryota</taxon>
        <taxon>Fungi</taxon>
        <taxon>Fungi incertae sedis</taxon>
        <taxon>Mucoromycota</taxon>
        <taxon>Mucoromycotina</taxon>
        <taxon>Mucoromycetes</taxon>
        <taxon>Mucorales</taxon>
        <taxon>Mucorineae</taxon>
        <taxon>Rhizopodaceae</taxon>
        <taxon>Rhizopus</taxon>
    </lineage>
</organism>
<dbReference type="STRING" id="4846.A0A367KR64"/>
<dbReference type="PANTHER" id="PTHR46206">
    <property type="entry name" value="CYTOCHROME P450"/>
    <property type="match status" value="1"/>
</dbReference>
<reference evidence="14 15" key="1">
    <citation type="journal article" date="2018" name="G3 (Bethesda)">
        <title>Phylogenetic and Phylogenomic Definition of Rhizopus Species.</title>
        <authorList>
            <person name="Gryganskyi A.P."/>
            <person name="Golan J."/>
            <person name="Dolatabadi S."/>
            <person name="Mondo S."/>
            <person name="Robb S."/>
            <person name="Idnurm A."/>
            <person name="Muszewska A."/>
            <person name="Steczkiewicz K."/>
            <person name="Masonjones S."/>
            <person name="Liao H.L."/>
            <person name="Gajdeczka M.T."/>
            <person name="Anike F."/>
            <person name="Vuek A."/>
            <person name="Anishchenko I.M."/>
            <person name="Voigt K."/>
            <person name="de Hoog G.S."/>
            <person name="Smith M.E."/>
            <person name="Heitman J."/>
            <person name="Vilgalys R."/>
            <person name="Stajich J.E."/>
        </authorList>
    </citation>
    <scope>NUCLEOTIDE SEQUENCE [LARGE SCALE GENOMIC DNA]</scope>
    <source>
        <strain evidence="14 15">LSU 92-RS-03</strain>
    </source>
</reference>
<name>A0A367KR64_RHIST</name>
<sequence length="481" mass="54840">MNNLTEFVKSTPIQAAIDLVQRAPAIQKLVDVYSHSSRNEVAVMSAISFFTLYRLIGFLKSATEKRNLPPKVPFSLPIVGHTLFVMLWPNQFLDWCNDKYGEIYRLDYLGKTVTVTNGKCAEQSLKADSSELSIEHGILREVLHFHYVFDRKTMDIGFHVNPIIIKNILASHKMPRYIPDIQRGLERAVEKKLSQDKPTIVTEPSLFLQHFVAYMSIPTLLGKELVENPEVIKTFAEFTGDISNNVGIFLAVPTCLHRFILPYLQSVRKHHQVMYKYVVPVILARREKMKQAEEAGEDANMDVNFLQGLIEHRYTSKDGTAETFTNNEIANAVLLIAFASVHTTSMNLSFCLYYLLNRPDLMEQMVEEIQRVIPDDRPIDEKVLSEMKFLNNLIREVLKQGADKLAFAKKAMQDFVFHNGYIAPEGQSVYTNLRQLNFGNNVTRAQPEDMDPRMSMDKTATTPSKDFVPFGMGKHLCPGKI</sequence>
<dbReference type="PROSITE" id="PS00086">
    <property type="entry name" value="CYTOCHROME_P450"/>
    <property type="match status" value="1"/>
</dbReference>
<keyword evidence="8 11" id="KW-0408">Iron</keyword>
<dbReference type="OrthoDB" id="1844152at2759"/>
<evidence type="ECO:0000256" key="9">
    <source>
        <dbReference type="ARBA" id="ARBA00023033"/>
    </source>
</evidence>
<dbReference type="GO" id="GO:0020037">
    <property type="term" value="F:heme binding"/>
    <property type="evidence" value="ECO:0007669"/>
    <property type="project" value="InterPro"/>
</dbReference>
<dbReference type="SUPFAM" id="SSF48264">
    <property type="entry name" value="Cytochrome P450"/>
    <property type="match status" value="1"/>
</dbReference>
<dbReference type="InterPro" id="IPR002403">
    <property type="entry name" value="Cyt_P450_E_grp-IV"/>
</dbReference>
<comment type="similarity">
    <text evidence="3 12">Belongs to the cytochrome P450 family.</text>
</comment>
<evidence type="ECO:0000256" key="4">
    <source>
        <dbReference type="ARBA" id="ARBA00022617"/>
    </source>
</evidence>
<evidence type="ECO:0000256" key="2">
    <source>
        <dbReference type="ARBA" id="ARBA00004370"/>
    </source>
</evidence>
<dbReference type="GO" id="GO:0016705">
    <property type="term" value="F:oxidoreductase activity, acting on paired donors, with incorporation or reduction of molecular oxygen"/>
    <property type="evidence" value="ECO:0007669"/>
    <property type="project" value="InterPro"/>
</dbReference>
<dbReference type="EMBL" id="PJQM01000604">
    <property type="protein sequence ID" value="RCI04694.1"/>
    <property type="molecule type" value="Genomic_DNA"/>
</dbReference>
<keyword evidence="10" id="KW-0472">Membrane</keyword>
<evidence type="ECO:0000256" key="12">
    <source>
        <dbReference type="RuleBase" id="RU000461"/>
    </source>
</evidence>
<dbReference type="GO" id="GO:0005506">
    <property type="term" value="F:iron ion binding"/>
    <property type="evidence" value="ECO:0007669"/>
    <property type="project" value="InterPro"/>
</dbReference>
<dbReference type="GO" id="GO:0004497">
    <property type="term" value="F:monooxygenase activity"/>
    <property type="evidence" value="ECO:0007669"/>
    <property type="project" value="UniProtKB-KW"/>
</dbReference>
<evidence type="ECO:0000256" key="10">
    <source>
        <dbReference type="ARBA" id="ARBA00023136"/>
    </source>
</evidence>
<evidence type="ECO:0008006" key="16">
    <source>
        <dbReference type="Google" id="ProtNLM"/>
    </source>
</evidence>
<evidence type="ECO:0000313" key="14">
    <source>
        <dbReference type="EMBL" id="RCI04694.1"/>
    </source>
</evidence>
<proteinExistence type="inferred from homology"/>
<accession>A0A367KR64</accession>
<keyword evidence="12" id="KW-0560">Oxidoreductase</keyword>
<evidence type="ECO:0000256" key="5">
    <source>
        <dbReference type="ARBA" id="ARBA00022692"/>
    </source>
</evidence>
<evidence type="ECO:0000256" key="8">
    <source>
        <dbReference type="ARBA" id="ARBA00023004"/>
    </source>
</evidence>
<feature type="compositionally biased region" description="Basic and acidic residues" evidence="13">
    <location>
        <begin position="446"/>
        <end position="456"/>
    </location>
</feature>
<dbReference type="Proteomes" id="UP000253551">
    <property type="component" value="Unassembled WGS sequence"/>
</dbReference>
<keyword evidence="15" id="KW-1185">Reference proteome</keyword>
<keyword evidence="7" id="KW-1133">Transmembrane helix</keyword>